<dbReference type="SUPFAM" id="SSF52540">
    <property type="entry name" value="P-loop containing nucleoside triphosphate hydrolases"/>
    <property type="match status" value="1"/>
</dbReference>
<comment type="caution">
    <text evidence="4">The sequence shown here is derived from an EMBL/GenBank/DDBJ whole genome shotgun (WGS) entry which is preliminary data.</text>
</comment>
<protein>
    <submittedName>
        <fullName evidence="4">ABC-ATPase domain-containing protein</fullName>
    </submittedName>
</protein>
<dbReference type="Pfam" id="PF20446">
    <property type="entry name" value="ABC_N"/>
    <property type="match status" value="1"/>
</dbReference>
<dbReference type="InterPro" id="IPR027417">
    <property type="entry name" value="P-loop_NTPase"/>
</dbReference>
<dbReference type="Pfam" id="PF09818">
    <property type="entry name" value="ABC_ATPase"/>
    <property type="match status" value="1"/>
</dbReference>
<reference evidence="4" key="2">
    <citation type="submission" date="2021-09" db="EMBL/GenBank/DDBJ databases">
        <authorList>
            <person name="Gilroy R."/>
        </authorList>
    </citation>
    <scope>NUCLEOTIDE SEQUENCE</scope>
    <source>
        <strain evidence="4">ChiGjej2B2-7701</strain>
    </source>
</reference>
<evidence type="ECO:0000313" key="5">
    <source>
        <dbReference type="Proteomes" id="UP000746751"/>
    </source>
</evidence>
<dbReference type="PANTHER" id="PTHR38149:SF1">
    <property type="entry name" value="ATPASE"/>
    <property type="match status" value="1"/>
</dbReference>
<evidence type="ECO:0000259" key="1">
    <source>
        <dbReference type="Pfam" id="PF09818"/>
    </source>
</evidence>
<dbReference type="EMBL" id="DYVF01000032">
    <property type="protein sequence ID" value="HJG30677.1"/>
    <property type="molecule type" value="Genomic_DNA"/>
</dbReference>
<feature type="domain" description="ATPase of the ABC class C-terminal" evidence="1">
    <location>
        <begin position="175"/>
        <end position="439"/>
    </location>
</feature>
<evidence type="ECO:0000259" key="3">
    <source>
        <dbReference type="Pfam" id="PF21117"/>
    </source>
</evidence>
<evidence type="ECO:0000313" key="4">
    <source>
        <dbReference type="EMBL" id="HJG30677.1"/>
    </source>
</evidence>
<dbReference type="PANTHER" id="PTHR38149">
    <property type="entry name" value="ATPASE"/>
    <property type="match status" value="1"/>
</dbReference>
<dbReference type="InterPro" id="IPR049069">
    <property type="entry name" value="MRB1590-like_C"/>
</dbReference>
<feature type="domain" description="ATPase of the ABC class N-terminal" evidence="2">
    <location>
        <begin position="6"/>
        <end position="165"/>
    </location>
</feature>
<feature type="domain" description="MRB1590-like C-terminal" evidence="3">
    <location>
        <begin position="475"/>
        <end position="573"/>
    </location>
</feature>
<gene>
    <name evidence="4" type="ORF">K8U80_04700</name>
</gene>
<reference evidence="4" key="1">
    <citation type="journal article" date="2021" name="PeerJ">
        <title>Extensive microbial diversity within the chicken gut microbiome revealed by metagenomics and culture.</title>
        <authorList>
            <person name="Gilroy R."/>
            <person name="Ravi A."/>
            <person name="Getino M."/>
            <person name="Pursley I."/>
            <person name="Horton D.L."/>
            <person name="Alikhan N.F."/>
            <person name="Baker D."/>
            <person name="Gharbi K."/>
            <person name="Hall N."/>
            <person name="Watson M."/>
            <person name="Adriaenssens E.M."/>
            <person name="Foster-Nyarko E."/>
            <person name="Jarju S."/>
            <person name="Secka A."/>
            <person name="Antonio M."/>
            <person name="Oren A."/>
            <person name="Chaudhuri R.R."/>
            <person name="La Ragione R."/>
            <person name="Hildebrand F."/>
            <person name="Pallen M.J."/>
        </authorList>
    </citation>
    <scope>NUCLEOTIDE SEQUENCE</scope>
    <source>
        <strain evidence="4">ChiGjej2B2-7701</strain>
    </source>
</reference>
<name>A0A921IPG2_9ACTN</name>
<dbReference type="InterPro" id="IPR046834">
    <property type="entry name" value="ABC_ATPase_C"/>
</dbReference>
<dbReference type="AlphaFoldDB" id="A0A921IPG2"/>
<dbReference type="Proteomes" id="UP000746751">
    <property type="component" value="Unassembled WGS sequence"/>
</dbReference>
<proteinExistence type="predicted"/>
<dbReference type="InterPro" id="IPR019195">
    <property type="entry name" value="ABC_ATPase_put"/>
</dbReference>
<dbReference type="Pfam" id="PF21117">
    <property type="entry name" value="MRB1590_C"/>
    <property type="match status" value="1"/>
</dbReference>
<evidence type="ECO:0000259" key="2">
    <source>
        <dbReference type="Pfam" id="PF20446"/>
    </source>
</evidence>
<sequence>MKTDRDLARQLASIERRGYPAYKSLRGSYDMGGFTLSIDHVQGDPFAAPSQLSVVVPARTAGFSRSLFDAPHRKVALEDVLIRRFAQAASRVSFKVGGSGKSGLLATSRPGPEVLARSACEVSRDGSITLRFEVGLPAHGRTVDARACERMLLDLVPRCVDEALMCDDRALAVAQRAVDLADDQQAVRDELGRLGLVAFVADGSVLPRATGVSAKPLKGARPFASPASMRVTIDLPHRGPTSGMGIARGITLIVGGGYHGKSTLLRALQDGVYNHVAGDGRELVITDATAVKLRAEDGRPVHDADISLFIGDLPDGRDTHRFSTEDASGSTSQAAGVIEALEAGAHALLVDEDTSATNFMVRDALMEAVVSGEYEPITPFVERVRDLWEQAGVSCVIVAGSSGAFFSVADAVIQMDRYEAHDITERVRRVCADLQAPQTPRAAGFALPQRERRVRIFGIKPQARGGRRGSDARIKVRVRGLDEFSVGGGSVDVRLVEQLVDEEQTSALAQCVRCAAAHGLLDGAHTAGDIVAALYAMIDERGWSAWSEHGDASCGLALPRPQELFAALNRWRAAD</sequence>
<accession>A0A921IPG2</accession>
<dbReference type="InterPro" id="IPR046833">
    <property type="entry name" value="ABC_N"/>
</dbReference>
<organism evidence="4 5">
    <name type="scientific">Collinsella ihumii</name>
    <dbReference type="NCBI Taxonomy" id="1720204"/>
    <lineage>
        <taxon>Bacteria</taxon>
        <taxon>Bacillati</taxon>
        <taxon>Actinomycetota</taxon>
        <taxon>Coriobacteriia</taxon>
        <taxon>Coriobacteriales</taxon>
        <taxon>Coriobacteriaceae</taxon>
        <taxon>Collinsella</taxon>
    </lineage>
</organism>